<name>A0ACB9E0M8_CICIN</name>
<reference evidence="1 2" key="2">
    <citation type="journal article" date="2022" name="Mol. Ecol. Resour.">
        <title>The genomes of chicory, endive, great burdock and yacon provide insights into Asteraceae paleo-polyploidization history and plant inulin production.</title>
        <authorList>
            <person name="Fan W."/>
            <person name="Wang S."/>
            <person name="Wang H."/>
            <person name="Wang A."/>
            <person name="Jiang F."/>
            <person name="Liu H."/>
            <person name="Zhao H."/>
            <person name="Xu D."/>
            <person name="Zhang Y."/>
        </authorList>
    </citation>
    <scope>NUCLEOTIDE SEQUENCE [LARGE SCALE GENOMIC DNA]</scope>
    <source>
        <strain evidence="2">cv. Punajuju</strain>
        <tissue evidence="1">Leaves</tissue>
    </source>
</reference>
<comment type="caution">
    <text evidence="1">The sequence shown here is derived from an EMBL/GenBank/DDBJ whole genome shotgun (WGS) entry which is preliminary data.</text>
</comment>
<organism evidence="1 2">
    <name type="scientific">Cichorium intybus</name>
    <name type="common">Chicory</name>
    <dbReference type="NCBI Taxonomy" id="13427"/>
    <lineage>
        <taxon>Eukaryota</taxon>
        <taxon>Viridiplantae</taxon>
        <taxon>Streptophyta</taxon>
        <taxon>Embryophyta</taxon>
        <taxon>Tracheophyta</taxon>
        <taxon>Spermatophyta</taxon>
        <taxon>Magnoliopsida</taxon>
        <taxon>eudicotyledons</taxon>
        <taxon>Gunneridae</taxon>
        <taxon>Pentapetalae</taxon>
        <taxon>asterids</taxon>
        <taxon>campanulids</taxon>
        <taxon>Asterales</taxon>
        <taxon>Asteraceae</taxon>
        <taxon>Cichorioideae</taxon>
        <taxon>Cichorieae</taxon>
        <taxon>Cichoriinae</taxon>
        <taxon>Cichorium</taxon>
    </lineage>
</organism>
<evidence type="ECO:0000313" key="2">
    <source>
        <dbReference type="Proteomes" id="UP001055811"/>
    </source>
</evidence>
<keyword evidence="2" id="KW-1185">Reference proteome</keyword>
<sequence>METGWHEGYVLFALHSLLKKSTFQKSTHGNSISRFELGKLYKKWYLDLAPKAADLSRCGYMPSDLYKLNSAYGTQEELRHWEMLY</sequence>
<reference evidence="2" key="1">
    <citation type="journal article" date="2022" name="Mol. Ecol. Resour.">
        <title>The genomes of chicory, endive, great burdock and yacon provide insights into Asteraceae palaeo-polyploidization history and plant inulin production.</title>
        <authorList>
            <person name="Fan W."/>
            <person name="Wang S."/>
            <person name="Wang H."/>
            <person name="Wang A."/>
            <person name="Jiang F."/>
            <person name="Liu H."/>
            <person name="Zhao H."/>
            <person name="Xu D."/>
            <person name="Zhang Y."/>
        </authorList>
    </citation>
    <scope>NUCLEOTIDE SEQUENCE [LARGE SCALE GENOMIC DNA]</scope>
    <source>
        <strain evidence="2">cv. Punajuju</strain>
    </source>
</reference>
<proteinExistence type="predicted"/>
<gene>
    <name evidence="1" type="ORF">L2E82_23106</name>
</gene>
<accession>A0ACB9E0M8</accession>
<dbReference type="Proteomes" id="UP001055811">
    <property type="component" value="Linkage Group LG04"/>
</dbReference>
<protein>
    <submittedName>
        <fullName evidence="1">Uncharacterized protein</fullName>
    </submittedName>
</protein>
<dbReference type="EMBL" id="CM042012">
    <property type="protein sequence ID" value="KAI3752007.1"/>
    <property type="molecule type" value="Genomic_DNA"/>
</dbReference>
<evidence type="ECO:0000313" key="1">
    <source>
        <dbReference type="EMBL" id="KAI3752007.1"/>
    </source>
</evidence>